<keyword evidence="4" id="KW-0408">Iron</keyword>
<dbReference type="EMBL" id="SJZB01000030">
    <property type="protein sequence ID" value="TCJ15107.1"/>
    <property type="molecule type" value="Genomic_DNA"/>
</dbReference>
<dbReference type="GO" id="GO:0046872">
    <property type="term" value="F:metal ion binding"/>
    <property type="evidence" value="ECO:0007669"/>
    <property type="project" value="UniProtKB-KW"/>
</dbReference>
<evidence type="ECO:0000313" key="9">
    <source>
        <dbReference type="EMBL" id="TCJ15107.1"/>
    </source>
</evidence>
<dbReference type="AlphaFoldDB" id="A0A4R1BDK4"/>
<evidence type="ECO:0000256" key="7">
    <source>
        <dbReference type="SAM" id="Phobius"/>
    </source>
</evidence>
<dbReference type="SUPFAM" id="SSF54862">
    <property type="entry name" value="4Fe-4S ferredoxins"/>
    <property type="match status" value="1"/>
</dbReference>
<evidence type="ECO:0000259" key="8">
    <source>
        <dbReference type="PROSITE" id="PS51379"/>
    </source>
</evidence>
<keyword evidence="3" id="KW-0479">Metal-binding</keyword>
<evidence type="ECO:0000256" key="6">
    <source>
        <dbReference type="ARBA" id="ARBA00023136"/>
    </source>
</evidence>
<feature type="transmembrane region" description="Helical" evidence="7">
    <location>
        <begin position="142"/>
        <end position="160"/>
    </location>
</feature>
<dbReference type="PROSITE" id="PS00198">
    <property type="entry name" value="4FE4S_FER_1"/>
    <property type="match status" value="1"/>
</dbReference>
<dbReference type="PROSITE" id="PS51379">
    <property type="entry name" value="4FE4S_FER_2"/>
    <property type="match status" value="2"/>
</dbReference>
<feature type="transmembrane region" description="Helical" evidence="7">
    <location>
        <begin position="75"/>
        <end position="97"/>
    </location>
</feature>
<feature type="domain" description="4Fe-4S ferredoxin-type" evidence="8">
    <location>
        <begin position="241"/>
        <end position="270"/>
    </location>
</feature>
<accession>A0A4R1BDK4</accession>
<evidence type="ECO:0000256" key="2">
    <source>
        <dbReference type="ARBA" id="ARBA00022475"/>
    </source>
</evidence>
<evidence type="ECO:0000256" key="1">
    <source>
        <dbReference type="ARBA" id="ARBA00004236"/>
    </source>
</evidence>
<keyword evidence="7" id="KW-1133">Transmembrane helix</keyword>
<keyword evidence="7" id="KW-0812">Transmembrane</keyword>
<comment type="subcellular location">
    <subcellularLocation>
        <location evidence="1">Cell membrane</location>
    </subcellularLocation>
</comment>
<evidence type="ECO:0000313" key="10">
    <source>
        <dbReference type="Proteomes" id="UP000295443"/>
    </source>
</evidence>
<comment type="caution">
    <text evidence="9">The sequence shown here is derived from an EMBL/GenBank/DDBJ whole genome shotgun (WGS) entry which is preliminary data.</text>
</comment>
<dbReference type="Pfam" id="PF12801">
    <property type="entry name" value="Fer4_5"/>
    <property type="match status" value="2"/>
</dbReference>
<dbReference type="OrthoDB" id="9806398at2"/>
<dbReference type="Gene3D" id="3.30.70.20">
    <property type="match status" value="1"/>
</dbReference>
<reference evidence="9 10" key="1">
    <citation type="submission" date="2019-03" db="EMBL/GenBank/DDBJ databases">
        <title>Genome sequence of Thiobacillaceae bacterium LSR1, a sulfur-oxidizing bacterium isolated from freshwater sediment.</title>
        <authorList>
            <person name="Li S."/>
        </authorList>
    </citation>
    <scope>NUCLEOTIDE SEQUENCE [LARGE SCALE GENOMIC DNA]</scope>
    <source>
        <strain evidence="9 10">LSR1</strain>
    </source>
</reference>
<dbReference type="PANTHER" id="PTHR30224:SF4">
    <property type="entry name" value="ELECTRON TRANSPORT PROTEIN YCCM-RELATED"/>
    <property type="match status" value="1"/>
</dbReference>
<proteinExistence type="predicted"/>
<feature type="transmembrane region" description="Helical" evidence="7">
    <location>
        <begin position="195"/>
        <end position="217"/>
    </location>
</feature>
<organism evidence="9 10">
    <name type="scientific">Parasulfuritortus cantonensis</name>
    <dbReference type="NCBI Taxonomy" id="2528202"/>
    <lineage>
        <taxon>Bacteria</taxon>
        <taxon>Pseudomonadati</taxon>
        <taxon>Pseudomonadota</taxon>
        <taxon>Betaproteobacteria</taxon>
        <taxon>Nitrosomonadales</taxon>
        <taxon>Thiobacillaceae</taxon>
        <taxon>Parasulfuritortus</taxon>
    </lineage>
</organism>
<feature type="transmembrane region" description="Helical" evidence="7">
    <location>
        <begin position="20"/>
        <end position="37"/>
    </location>
</feature>
<dbReference type="PANTHER" id="PTHR30224">
    <property type="entry name" value="ELECTRON TRANSPORT PROTEIN"/>
    <property type="match status" value="1"/>
</dbReference>
<keyword evidence="10" id="KW-1185">Reference proteome</keyword>
<evidence type="ECO:0000256" key="3">
    <source>
        <dbReference type="ARBA" id="ARBA00022723"/>
    </source>
</evidence>
<evidence type="ECO:0000256" key="5">
    <source>
        <dbReference type="ARBA" id="ARBA00023014"/>
    </source>
</evidence>
<dbReference type="RefSeq" id="WP_131446422.1">
    <property type="nucleotide sequence ID" value="NZ_SJZB01000030.1"/>
</dbReference>
<name>A0A4R1BDK4_9PROT</name>
<dbReference type="InterPro" id="IPR052378">
    <property type="entry name" value="NosR_regulator"/>
</dbReference>
<dbReference type="GO" id="GO:0051536">
    <property type="term" value="F:iron-sulfur cluster binding"/>
    <property type="evidence" value="ECO:0007669"/>
    <property type="project" value="UniProtKB-KW"/>
</dbReference>
<dbReference type="GO" id="GO:0005886">
    <property type="term" value="C:plasma membrane"/>
    <property type="evidence" value="ECO:0007669"/>
    <property type="project" value="UniProtKB-SubCell"/>
</dbReference>
<dbReference type="InterPro" id="IPR017896">
    <property type="entry name" value="4Fe4S_Fe-S-bd"/>
</dbReference>
<gene>
    <name evidence="9" type="ORF">EZJ19_08055</name>
</gene>
<evidence type="ECO:0000256" key="4">
    <source>
        <dbReference type="ARBA" id="ARBA00023004"/>
    </source>
</evidence>
<keyword evidence="2" id="KW-1003">Cell membrane</keyword>
<sequence length="329" mass="36896">MTSRLRRAVDNVDLQRFRFWFQAAAFVLFVYGGYLAVDLGNSLPMFSCGYNQEGRAGVCYLLPLQHQLSRPWPQLFGWAGIGVLTGFATFFLWFIVLNKGWCGFMCPLGTLQDWLTSLRKRLGIRYSLYGEQAFNRLTWVKFVLLALMFLIPLAIGGGLLSHDWGAPFCQICPGRVILPLFTADPLQLTIDYSSIGTLVLTGLGMFIAGLFLVGAFIKKRFFCFFCPMSALHYLISKPALLKLKKDGDKCTKCGNCFNVCDMEIRAIADDLERKDIMTDDCTLCLKCVAACPEPGALKVEFARINIFQATEEGFLKRMNKGAGHDACKR</sequence>
<dbReference type="Proteomes" id="UP000295443">
    <property type="component" value="Unassembled WGS sequence"/>
</dbReference>
<keyword evidence="6 7" id="KW-0472">Membrane</keyword>
<protein>
    <submittedName>
        <fullName evidence="9">4Fe-4S binding protein</fullName>
    </submittedName>
</protein>
<dbReference type="Pfam" id="PF13237">
    <property type="entry name" value="Fer4_10"/>
    <property type="match status" value="1"/>
</dbReference>
<feature type="domain" description="4Fe-4S ferredoxin-type" evidence="8">
    <location>
        <begin position="272"/>
        <end position="302"/>
    </location>
</feature>
<keyword evidence="5" id="KW-0411">Iron-sulfur</keyword>
<dbReference type="InterPro" id="IPR017900">
    <property type="entry name" value="4Fe4S_Fe_S_CS"/>
</dbReference>